<dbReference type="STRING" id="988480.A0A075B061"/>
<dbReference type="PROSITE" id="PS00095">
    <property type="entry name" value="C5_MTASE_2"/>
    <property type="match status" value="1"/>
</dbReference>
<dbReference type="OMA" id="HYAFKYA"/>
<dbReference type="SUPFAM" id="SSF53335">
    <property type="entry name" value="S-adenosyl-L-methionine-dependent methyltransferases"/>
    <property type="match status" value="1"/>
</dbReference>
<comment type="similarity">
    <text evidence="7 8">Belongs to the class I-like SAM-binding methyltransferase superfamily. C5-methyltransferase family.</text>
</comment>
<dbReference type="GO" id="GO:0008168">
    <property type="term" value="F:methyltransferase activity"/>
    <property type="evidence" value="ECO:0007669"/>
    <property type="project" value="UniProtKB-KW"/>
</dbReference>
<dbReference type="InterPro" id="IPR029063">
    <property type="entry name" value="SAM-dependent_MTases_sf"/>
</dbReference>
<dbReference type="PROSITE" id="PS51679">
    <property type="entry name" value="SAM_MT_C5"/>
    <property type="match status" value="1"/>
</dbReference>
<proteinExistence type="inferred from homology"/>
<dbReference type="Gene3D" id="3.40.50.150">
    <property type="entry name" value="Vaccinia Virus protein VP39"/>
    <property type="match status" value="1"/>
</dbReference>
<dbReference type="Pfam" id="PF00145">
    <property type="entry name" value="DNA_methylase"/>
    <property type="match status" value="1"/>
</dbReference>
<reference evidence="9 11" key="1">
    <citation type="journal article" date="2013" name="Curr. Biol.">
        <title>Shared signatures of parasitism and phylogenomics unite Cryptomycota and microsporidia.</title>
        <authorList>
            <person name="James T.Y."/>
            <person name="Pelin A."/>
            <person name="Bonen L."/>
            <person name="Ahrendt S."/>
            <person name="Sain D."/>
            <person name="Corradi N."/>
            <person name="Stajich J.E."/>
        </authorList>
    </citation>
    <scope>NUCLEOTIDE SEQUENCE [LARGE SCALE GENOMIC DNA]</scope>
    <source>
        <strain evidence="9">CSF55</strain>
        <strain evidence="9">CSF55</strain>
    </source>
</reference>
<dbReference type="GO" id="GO:0005634">
    <property type="term" value="C:nucleus"/>
    <property type="evidence" value="ECO:0007669"/>
    <property type="project" value="TreeGrafter"/>
</dbReference>
<evidence type="ECO:0000313" key="10">
    <source>
        <dbReference type="EMBL" id="RKP20308.1"/>
    </source>
</evidence>
<dbReference type="EC" id="2.1.1.204" evidence="4"/>
<dbReference type="Gene3D" id="3.90.120.10">
    <property type="entry name" value="DNA Methylase, subunit A, domain 2"/>
    <property type="match status" value="1"/>
</dbReference>
<gene>
    <name evidence="9" type="ORF">O9G_005126</name>
    <name evidence="10" type="ORF">ROZALSC1DRAFT_28195</name>
</gene>
<dbReference type="PANTHER" id="PTHR46098">
    <property type="entry name" value="TRNA (CYTOSINE(38)-C(5))-METHYLTRANSFERASE"/>
    <property type="match status" value="1"/>
</dbReference>
<dbReference type="InterPro" id="IPR001525">
    <property type="entry name" value="C5_MeTfrase"/>
</dbReference>
<evidence type="ECO:0000256" key="8">
    <source>
        <dbReference type="RuleBase" id="RU000416"/>
    </source>
</evidence>
<dbReference type="NCBIfam" id="TIGR00675">
    <property type="entry name" value="dcm"/>
    <property type="match status" value="1"/>
</dbReference>
<evidence type="ECO:0000313" key="9">
    <source>
        <dbReference type="EMBL" id="EPZ34169.1"/>
    </source>
</evidence>
<reference evidence="10" key="3">
    <citation type="submission" date="2018-08" db="EMBL/GenBank/DDBJ databases">
        <title>Leveraging single-cell genomics to expand the Fungal Tree of Life.</title>
        <authorList>
            <consortium name="DOE Joint Genome Institute"/>
            <person name="Ahrendt S.R."/>
            <person name="Quandt C.A."/>
            <person name="Ciobanu D."/>
            <person name="Clum A."/>
            <person name="Salamov A."/>
            <person name="Andreopoulos B."/>
            <person name="Cheng J.-F."/>
            <person name="Woyke T."/>
            <person name="Pelin A."/>
            <person name="Henrissat B."/>
            <person name="Reynolds N."/>
            <person name="Benny G.L."/>
            <person name="Smith M.E."/>
            <person name="James T.Y."/>
            <person name="Grigoriev I.V."/>
        </authorList>
    </citation>
    <scope>NUCLEOTIDE SEQUENCE</scope>
    <source>
        <strain evidence="10">CSF55</strain>
    </source>
</reference>
<feature type="active site" evidence="7">
    <location>
        <position position="75"/>
    </location>
</feature>
<keyword evidence="1 7" id="KW-0489">Methyltransferase</keyword>
<organism evidence="9 11">
    <name type="scientific">Rozella allomycis (strain CSF55)</name>
    <dbReference type="NCBI Taxonomy" id="988480"/>
    <lineage>
        <taxon>Eukaryota</taxon>
        <taxon>Fungi</taxon>
        <taxon>Fungi incertae sedis</taxon>
        <taxon>Cryptomycota</taxon>
        <taxon>Cryptomycota incertae sedis</taxon>
        <taxon>Rozella</taxon>
    </lineage>
</organism>
<evidence type="ECO:0000256" key="5">
    <source>
        <dbReference type="ARBA" id="ARBA00039681"/>
    </source>
</evidence>
<evidence type="ECO:0000313" key="11">
    <source>
        <dbReference type="Proteomes" id="UP000030755"/>
    </source>
</evidence>
<evidence type="ECO:0000256" key="2">
    <source>
        <dbReference type="ARBA" id="ARBA00022679"/>
    </source>
</evidence>
<keyword evidence="11" id="KW-1185">Reference proteome</keyword>
<evidence type="ECO:0000256" key="7">
    <source>
        <dbReference type="PROSITE-ProRule" id="PRU01016"/>
    </source>
</evidence>
<dbReference type="Proteomes" id="UP000281549">
    <property type="component" value="Unassembled WGS sequence"/>
</dbReference>
<dbReference type="PRINTS" id="PR00105">
    <property type="entry name" value="C5METTRFRASE"/>
</dbReference>
<protein>
    <recommendedName>
        <fullName evidence="5">tRNA (cytosine(38)-C(5))-methyltransferase</fullName>
        <ecNumber evidence="4">2.1.1.204</ecNumber>
    </recommendedName>
    <alternativeName>
        <fullName evidence="6">DNA (cytosine-5)-methyltransferase-like protein 2</fullName>
    </alternativeName>
</protein>
<dbReference type="GO" id="GO:0032259">
    <property type="term" value="P:methylation"/>
    <property type="evidence" value="ECO:0007669"/>
    <property type="project" value="UniProtKB-KW"/>
</dbReference>
<name>A0A075B061_ROZAC</name>
<evidence type="ECO:0000256" key="1">
    <source>
        <dbReference type="ARBA" id="ARBA00022603"/>
    </source>
</evidence>
<keyword evidence="2 7" id="KW-0808">Transferase</keyword>
<dbReference type="InterPro" id="IPR031303">
    <property type="entry name" value="C5_meth_CS"/>
</dbReference>
<dbReference type="InterPro" id="IPR050750">
    <property type="entry name" value="C5-MTase"/>
</dbReference>
<dbReference type="Proteomes" id="UP000030755">
    <property type="component" value="Unassembled WGS sequence"/>
</dbReference>
<evidence type="ECO:0000256" key="6">
    <source>
        <dbReference type="ARBA" id="ARBA00042810"/>
    </source>
</evidence>
<sequence length="333" mass="38124">MRVLELFAGVGGMKIAYQMAFSDDKESTFEPIEILPAAITVYNTHSISKHRAKNIIGLKIHDVDNFDMWTMSPPCQPYTKQKSSKELDLDDKRSDCFMHLLTLLRGVSKRPTYIIVENVAPFYVRNGQGRMELLKVLKDLNYNISEYIINPKDSLNIPNSRNRYYLLARLNKTFDNEILQTNLPESKLKMEYSAFVRDYLLKNVPQECEITLSTKCKRGSLFDIVDLNSTSTMCFTKNYTKYAEGTGSVLKTSDQDIAAIFENHCVRKCEGDENCCLKQVGLRYFAPKEIANLMGFPDWFDFPASTTMKEQYRMIGNSINVSVVSSLIKHLLS</sequence>
<evidence type="ECO:0000256" key="4">
    <source>
        <dbReference type="ARBA" id="ARBA00039081"/>
    </source>
</evidence>
<dbReference type="EMBL" id="KE560979">
    <property type="protein sequence ID" value="EPZ34169.1"/>
    <property type="molecule type" value="Genomic_DNA"/>
</dbReference>
<dbReference type="PANTHER" id="PTHR46098:SF1">
    <property type="entry name" value="TRNA (CYTOSINE(38)-C(5))-METHYLTRANSFERASE"/>
    <property type="match status" value="1"/>
</dbReference>
<keyword evidence="3 7" id="KW-0949">S-adenosyl-L-methionine</keyword>
<reference evidence="12" key="2">
    <citation type="journal article" date="2018" name="Nat. Microbiol.">
        <title>Leveraging single-cell genomics to expand the fungal tree of life.</title>
        <authorList>
            <person name="Ahrendt S.R."/>
            <person name="Quandt C.A."/>
            <person name="Ciobanu D."/>
            <person name="Clum A."/>
            <person name="Salamov A."/>
            <person name="Andreopoulos B."/>
            <person name="Cheng J.F."/>
            <person name="Woyke T."/>
            <person name="Pelin A."/>
            <person name="Henrissat B."/>
            <person name="Reynolds N.K."/>
            <person name="Benny G.L."/>
            <person name="Smith M.E."/>
            <person name="James T.Y."/>
            <person name="Grigoriev I.V."/>
        </authorList>
    </citation>
    <scope>NUCLEOTIDE SEQUENCE [LARGE SCALE GENOMIC DNA]</scope>
    <source>
        <strain evidence="12">CSF55</strain>
    </source>
</reference>
<dbReference type="EMBL" id="ML005084">
    <property type="protein sequence ID" value="RKP20308.1"/>
    <property type="molecule type" value="Genomic_DNA"/>
</dbReference>
<dbReference type="HOGENOM" id="CLU_049101_0_0_1"/>
<dbReference type="OrthoDB" id="414133at2759"/>
<evidence type="ECO:0000313" key="12">
    <source>
        <dbReference type="Proteomes" id="UP000281549"/>
    </source>
</evidence>
<evidence type="ECO:0000256" key="3">
    <source>
        <dbReference type="ARBA" id="ARBA00022691"/>
    </source>
</evidence>
<dbReference type="AlphaFoldDB" id="A0A075B061"/>
<accession>A0A075B061</accession>